<accession>A0ABS5EE34</accession>
<evidence type="ECO:0000313" key="3">
    <source>
        <dbReference type="Proteomes" id="UP000698752"/>
    </source>
</evidence>
<gene>
    <name evidence="2" type="primary">yhjQ</name>
    <name evidence="2" type="ORF">GXW78_06385</name>
</gene>
<feature type="compositionally biased region" description="Pro residues" evidence="1">
    <location>
        <begin position="253"/>
        <end position="266"/>
    </location>
</feature>
<dbReference type="PANTHER" id="PTHR13696:SF52">
    <property type="entry name" value="PARA FAMILY PROTEIN CT_582"/>
    <property type="match status" value="1"/>
</dbReference>
<protein>
    <submittedName>
        <fullName evidence="2">Cellulose synthase operon protein YhjQ</fullName>
    </submittedName>
</protein>
<evidence type="ECO:0000313" key="2">
    <source>
        <dbReference type="EMBL" id="MBR0649281.1"/>
    </source>
</evidence>
<dbReference type="EMBL" id="JAAEDI010000005">
    <property type="protein sequence ID" value="MBR0649281.1"/>
    <property type="molecule type" value="Genomic_DNA"/>
</dbReference>
<dbReference type="RefSeq" id="WP_211867090.1">
    <property type="nucleotide sequence ID" value="NZ_JAAEDI010000005.1"/>
</dbReference>
<name>A0ABS5EE34_9PROT</name>
<dbReference type="Proteomes" id="UP000698752">
    <property type="component" value="Unassembled WGS sequence"/>
</dbReference>
<organism evidence="2 3">
    <name type="scientific">Neoroseomonas terrae</name>
    <dbReference type="NCBI Taxonomy" id="424799"/>
    <lineage>
        <taxon>Bacteria</taxon>
        <taxon>Pseudomonadati</taxon>
        <taxon>Pseudomonadota</taxon>
        <taxon>Alphaproteobacteria</taxon>
        <taxon>Acetobacterales</taxon>
        <taxon>Acetobacteraceae</taxon>
        <taxon>Neoroseomonas</taxon>
    </lineage>
</organism>
<feature type="region of interest" description="Disordered" evidence="1">
    <location>
        <begin position="253"/>
        <end position="276"/>
    </location>
</feature>
<dbReference type="Gene3D" id="3.40.50.300">
    <property type="entry name" value="P-loop containing nucleotide triphosphate hydrolases"/>
    <property type="match status" value="1"/>
</dbReference>
<dbReference type="NCBIfam" id="TIGR03371">
    <property type="entry name" value="cellulose_yhjQ"/>
    <property type="match status" value="1"/>
</dbReference>
<sequence>MPLLCLSSPKGGVGKTSLAAGLAFALQRAGRQVVALDCDPQNALRLHLGMPIFDGAGYIAQLQNRPDWRACLRTTPAGIALLPYGETDMRGALATASAIEREPELLAAPMRDMLADPSLIVLADTPPGASAVLSVLAPQASLVLAVLLADAASTALIPDIESGRFLGRGTMGSLLGPKLLIALNQVDRASRLSVAAAEGVAAHLGPRLAGAVARDEAVAEALACQRPVGLHAPGSRAAGDISDLAAAVLRELPPPAPPPAPAPQPVSSPLFPWVRQ</sequence>
<keyword evidence="3" id="KW-1185">Reference proteome</keyword>
<dbReference type="PANTHER" id="PTHR13696">
    <property type="entry name" value="P-LOOP CONTAINING NUCLEOSIDE TRIPHOSPHATE HYDROLASE"/>
    <property type="match status" value="1"/>
</dbReference>
<comment type="caution">
    <text evidence="2">The sequence shown here is derived from an EMBL/GenBank/DDBJ whole genome shotgun (WGS) entry which is preliminary data.</text>
</comment>
<dbReference type="InterPro" id="IPR017746">
    <property type="entry name" value="Cellulose_synthase_operon_BcsQ"/>
</dbReference>
<dbReference type="InterPro" id="IPR050678">
    <property type="entry name" value="DNA_Partitioning_ATPase"/>
</dbReference>
<dbReference type="CDD" id="cd02042">
    <property type="entry name" value="ParAB_family"/>
    <property type="match status" value="1"/>
</dbReference>
<proteinExistence type="predicted"/>
<dbReference type="InterPro" id="IPR027417">
    <property type="entry name" value="P-loop_NTPase"/>
</dbReference>
<dbReference type="SUPFAM" id="SSF52540">
    <property type="entry name" value="P-loop containing nucleoside triphosphate hydrolases"/>
    <property type="match status" value="1"/>
</dbReference>
<evidence type="ECO:0000256" key="1">
    <source>
        <dbReference type="SAM" id="MobiDB-lite"/>
    </source>
</evidence>
<dbReference type="Pfam" id="PF06564">
    <property type="entry name" value="CBP_BcsQ"/>
    <property type="match status" value="1"/>
</dbReference>
<reference evidence="3" key="1">
    <citation type="journal article" date="2021" name="Syst. Appl. Microbiol.">
        <title>Roseomonas hellenica sp. nov., isolated from roots of wild-growing Alkanna tinctoria.</title>
        <authorList>
            <person name="Rat A."/>
            <person name="Naranjo H.D."/>
            <person name="Lebbe L."/>
            <person name="Cnockaert M."/>
            <person name="Krigas N."/>
            <person name="Grigoriadou K."/>
            <person name="Maloupa E."/>
            <person name="Willems A."/>
        </authorList>
    </citation>
    <scope>NUCLEOTIDE SEQUENCE [LARGE SCALE GENOMIC DNA]</scope>
    <source>
        <strain evidence="3">LMG 31159</strain>
    </source>
</reference>